<evidence type="ECO:0000313" key="9">
    <source>
        <dbReference type="Proteomes" id="UP000005938"/>
    </source>
</evidence>
<dbReference type="Proteomes" id="UP000005938">
    <property type="component" value="Unassembled WGS sequence"/>
</dbReference>
<proteinExistence type="inferred from homology"/>
<protein>
    <submittedName>
        <fullName evidence="8">Nitroreductase</fullName>
    </submittedName>
</protein>
<keyword evidence="3" id="KW-0285">Flavoprotein</keyword>
<evidence type="ECO:0000256" key="2">
    <source>
        <dbReference type="ARBA" id="ARBA00007118"/>
    </source>
</evidence>
<dbReference type="InterPro" id="IPR029479">
    <property type="entry name" value="Nitroreductase"/>
</dbReference>
<dbReference type="AlphaFoldDB" id="I0W7Q6"/>
<evidence type="ECO:0000256" key="4">
    <source>
        <dbReference type="ARBA" id="ARBA00022643"/>
    </source>
</evidence>
<sequence>MEVLELAKARYAAKKYDSNKRIPQETVDALKEVLRLSPSSINIQPWKFTFVQNKEVKSQLAAASLHNESKINEADLLVVFSVADDLEEFQHVVDTNLPDGLRNWYNSIKNEIPEEHLRVWLSKQVYITMGVALSAAVSLGLDSTPMEGIETDKYVEILGMTTYKPLFAIAFGYAAEDDYNRPEVTPKSRRELEDVVETI</sequence>
<dbReference type="Pfam" id="PF00881">
    <property type="entry name" value="Nitroreductase"/>
    <property type="match status" value="1"/>
</dbReference>
<gene>
    <name evidence="8" type="ORF">W5A_12981</name>
</gene>
<dbReference type="OrthoDB" id="9809288at2"/>
<dbReference type="STRING" id="946077.W5A_12981"/>
<name>I0W7Q6_9FLAO</name>
<dbReference type="RefSeq" id="WP_008241364.1">
    <property type="nucleotide sequence ID" value="NZ_AJJU01000037.1"/>
</dbReference>
<evidence type="ECO:0000256" key="3">
    <source>
        <dbReference type="ARBA" id="ARBA00022630"/>
    </source>
</evidence>
<dbReference type="CDD" id="cd02149">
    <property type="entry name" value="NfsB-like"/>
    <property type="match status" value="1"/>
</dbReference>
<evidence type="ECO:0000313" key="8">
    <source>
        <dbReference type="EMBL" id="EID72422.1"/>
    </source>
</evidence>
<dbReference type="PATRIC" id="fig|946077.3.peg.2624"/>
<dbReference type="GO" id="GO:0016491">
    <property type="term" value="F:oxidoreductase activity"/>
    <property type="evidence" value="ECO:0007669"/>
    <property type="project" value="UniProtKB-KW"/>
</dbReference>
<evidence type="ECO:0000256" key="5">
    <source>
        <dbReference type="ARBA" id="ARBA00022857"/>
    </source>
</evidence>
<reference evidence="8 9" key="1">
    <citation type="journal article" date="2012" name="J. Bacteriol.">
        <title>Genome Sequence of the Halotolerant Bacterium Imtechella halotolerans K1T.</title>
        <authorList>
            <person name="Kumar S."/>
            <person name="Vikram S."/>
            <person name="Subramanian S."/>
            <person name="Raghava G.P."/>
            <person name="Pinnaka A.K."/>
        </authorList>
    </citation>
    <scope>NUCLEOTIDE SEQUENCE [LARGE SCALE GENOMIC DNA]</scope>
    <source>
        <strain evidence="8 9">K1</strain>
    </source>
</reference>
<comment type="caution">
    <text evidence="8">The sequence shown here is derived from an EMBL/GenBank/DDBJ whole genome shotgun (WGS) entry which is preliminary data.</text>
</comment>
<dbReference type="EMBL" id="AJJU01000037">
    <property type="protein sequence ID" value="EID72422.1"/>
    <property type="molecule type" value="Genomic_DNA"/>
</dbReference>
<feature type="domain" description="Nitroreductase" evidence="7">
    <location>
        <begin position="8"/>
        <end position="173"/>
    </location>
</feature>
<dbReference type="PANTHER" id="PTHR43673:SF2">
    <property type="entry name" value="NITROREDUCTASE"/>
    <property type="match status" value="1"/>
</dbReference>
<dbReference type="InterPro" id="IPR033878">
    <property type="entry name" value="NfsB-like"/>
</dbReference>
<keyword evidence="6" id="KW-0560">Oxidoreductase</keyword>
<accession>I0W7Q6</accession>
<comment type="similarity">
    <text evidence="2">Belongs to the nitroreductase family.</text>
</comment>
<keyword evidence="9" id="KW-1185">Reference proteome</keyword>
<evidence type="ECO:0000259" key="7">
    <source>
        <dbReference type="Pfam" id="PF00881"/>
    </source>
</evidence>
<evidence type="ECO:0000256" key="6">
    <source>
        <dbReference type="ARBA" id="ARBA00023002"/>
    </source>
</evidence>
<dbReference type="eggNOG" id="COG0778">
    <property type="taxonomic scope" value="Bacteria"/>
</dbReference>
<comment type="cofactor">
    <cofactor evidence="1">
        <name>FMN</name>
        <dbReference type="ChEBI" id="CHEBI:58210"/>
    </cofactor>
</comment>
<dbReference type="Gene3D" id="3.40.109.10">
    <property type="entry name" value="NADH Oxidase"/>
    <property type="match status" value="1"/>
</dbReference>
<organism evidence="8 9">
    <name type="scientific">Imtechella halotolerans K1</name>
    <dbReference type="NCBI Taxonomy" id="946077"/>
    <lineage>
        <taxon>Bacteria</taxon>
        <taxon>Pseudomonadati</taxon>
        <taxon>Bacteroidota</taxon>
        <taxon>Flavobacteriia</taxon>
        <taxon>Flavobacteriales</taxon>
        <taxon>Flavobacteriaceae</taxon>
        <taxon>Imtechella</taxon>
    </lineage>
</organism>
<keyword evidence="5" id="KW-0521">NADP</keyword>
<dbReference type="InterPro" id="IPR000415">
    <property type="entry name" value="Nitroreductase-like"/>
</dbReference>
<dbReference type="SUPFAM" id="SSF55469">
    <property type="entry name" value="FMN-dependent nitroreductase-like"/>
    <property type="match status" value="1"/>
</dbReference>
<evidence type="ECO:0000256" key="1">
    <source>
        <dbReference type="ARBA" id="ARBA00001917"/>
    </source>
</evidence>
<keyword evidence="4" id="KW-0288">FMN</keyword>
<dbReference type="PANTHER" id="PTHR43673">
    <property type="entry name" value="NAD(P)H NITROREDUCTASE YDGI-RELATED"/>
    <property type="match status" value="1"/>
</dbReference>